<dbReference type="RefSeq" id="YP_009110674.1">
    <property type="nucleotide sequence ID" value="NC_025790.1"/>
</dbReference>
<keyword evidence="10" id="KW-0946">Virion</keyword>
<comment type="subcellular location">
    <subcellularLocation>
        <location evidence="1">Host nucleus</location>
    </subcellularLocation>
    <subcellularLocation>
        <location evidence="2">Virion</location>
    </subcellularLocation>
</comment>
<sequence>MEALSCIFKCCVRCCVPKPGHDVEVDFNVKEGHHDVAVSFKSSDDRELQPKKKSTKSSGENWTNNPIYEPPPTNGCVPPTTWALSSAFLQQSQQMSQQMSPRRQRLQRQLSRVLLRSSILKIGEDAKWLTSAIPLQKIPVQADGDRLKIWELYKVRTGIFQAQPYLPSQVNAEEPFNGPSQTGWGVGGLPLTGFSTANPQPGNPPFNNTEEPFALDGNENQTMKSWGFNPWMDNSKYFVSKTKGGGAYSTGDNNSTVILMSDEWGWGVMCPSGFCYLVSGDYMTKQVTADPPVEGVKFVYQTFPLPRYFTLYFRQRWVKSPVILMDLFEQMLNTKVSGFSGESGNIEEVQMGWGRSRAGPEGMMHPSGVASGYSSGTMMDTQDGGESSSNLTEDPHRPPIHPSVYKKPVIKPATTLPSGCEVHVKDLAGMKRTTKKK</sequence>
<dbReference type="InterPro" id="IPR036931">
    <property type="entry name" value="Polyomavir_VP1_sf"/>
</dbReference>
<keyword evidence="11" id="KW-1164">Virus endocytosis by host</keyword>
<name>A0A0A1C3K1_9POLY</name>
<dbReference type="InterPro" id="IPR000662">
    <property type="entry name" value="Capsid_VP1_Polyomavir"/>
</dbReference>
<evidence type="ECO:0000256" key="8">
    <source>
        <dbReference type="ARBA" id="ARBA00022804"/>
    </source>
</evidence>
<feature type="compositionally biased region" description="Polar residues" evidence="15">
    <location>
        <begin position="372"/>
        <end position="392"/>
    </location>
</feature>
<dbReference type="GeneID" id="22318773"/>
<dbReference type="GO" id="GO:0019062">
    <property type="term" value="P:virion attachment to host cell"/>
    <property type="evidence" value="ECO:0007669"/>
    <property type="project" value="UniProtKB-KW"/>
</dbReference>
<evidence type="ECO:0000256" key="2">
    <source>
        <dbReference type="ARBA" id="ARBA00004328"/>
    </source>
</evidence>
<keyword evidence="9" id="KW-1145">T=7 icosahedral capsid protein</keyword>
<dbReference type="Gene3D" id="2.60.175.10">
    <property type="entry name" value="Capsid protein VP1,Polyomavirus"/>
    <property type="match status" value="1"/>
</dbReference>
<evidence type="ECO:0000256" key="10">
    <source>
        <dbReference type="ARBA" id="ARBA00022844"/>
    </source>
</evidence>
<keyword evidence="17" id="KW-1185">Reference proteome</keyword>
<evidence type="ECO:0000256" key="13">
    <source>
        <dbReference type="ARBA" id="ARBA00023157"/>
    </source>
</evidence>
<evidence type="ECO:0000256" key="1">
    <source>
        <dbReference type="ARBA" id="ARBA00004147"/>
    </source>
</evidence>
<dbReference type="GO" id="GO:0042025">
    <property type="term" value="C:host cell nucleus"/>
    <property type="evidence" value="ECO:0007669"/>
    <property type="project" value="UniProtKB-SubCell"/>
</dbReference>
<evidence type="ECO:0000256" key="5">
    <source>
        <dbReference type="ARBA" id="ARBA00022562"/>
    </source>
</evidence>
<feature type="region of interest" description="Disordered" evidence="15">
    <location>
        <begin position="358"/>
        <end position="408"/>
    </location>
</feature>
<evidence type="ECO:0000313" key="16">
    <source>
        <dbReference type="EMBL" id="AIX88118.1"/>
    </source>
</evidence>
<keyword evidence="12" id="KW-0426">Late protein</keyword>
<evidence type="ECO:0000256" key="9">
    <source>
        <dbReference type="ARBA" id="ARBA00022828"/>
    </source>
</evidence>
<dbReference type="GO" id="GO:0005198">
    <property type="term" value="F:structural molecule activity"/>
    <property type="evidence" value="ECO:0007669"/>
    <property type="project" value="InterPro"/>
</dbReference>
<dbReference type="InterPro" id="IPR011222">
    <property type="entry name" value="dsDNA_vir_gr_I_capsid"/>
</dbReference>
<dbReference type="Pfam" id="PF00718">
    <property type="entry name" value="Polyoma_coat"/>
    <property type="match status" value="1"/>
</dbReference>
<dbReference type="KEGG" id="vg:22318773"/>
<evidence type="ECO:0000256" key="12">
    <source>
        <dbReference type="ARBA" id="ARBA00022921"/>
    </source>
</evidence>
<keyword evidence="7" id="KW-1162">Viral penetration into host cytoplasm</keyword>
<evidence type="ECO:0000313" key="17">
    <source>
        <dbReference type="Proteomes" id="UP000151067"/>
    </source>
</evidence>
<evidence type="ECO:0000256" key="11">
    <source>
        <dbReference type="ARBA" id="ARBA00022890"/>
    </source>
</evidence>
<keyword evidence="13" id="KW-1015">Disulfide bond</keyword>
<dbReference type="Proteomes" id="UP000151067">
    <property type="component" value="Segment"/>
</dbReference>
<organism evidence="16 17">
    <name type="scientific">black sea bass-associated polyomavirus 1</name>
    <dbReference type="NCBI Taxonomy" id="2849508"/>
    <lineage>
        <taxon>Viruses</taxon>
        <taxon>Monodnaviria</taxon>
        <taxon>Shotokuvirae</taxon>
        <taxon>Cossaviricota</taxon>
        <taxon>Papovaviricetes</taxon>
        <taxon>Sepolyvirales</taxon>
        <taxon>Polyomaviridae</taxon>
        <taxon>Thetapolyomavirus</taxon>
        <taxon>Thetapolyomavirus censtriata</taxon>
    </lineage>
</organism>
<feature type="compositionally biased region" description="Basic and acidic residues" evidence="15">
    <location>
        <begin position="40"/>
        <end position="50"/>
    </location>
</feature>
<protein>
    <submittedName>
        <fullName evidence="16">SVP1</fullName>
    </submittedName>
</protein>
<evidence type="ECO:0000256" key="15">
    <source>
        <dbReference type="SAM" id="MobiDB-lite"/>
    </source>
</evidence>
<evidence type="ECO:0000256" key="6">
    <source>
        <dbReference type="ARBA" id="ARBA00022581"/>
    </source>
</evidence>
<keyword evidence="6" id="KW-0945">Host-virus interaction</keyword>
<dbReference type="GO" id="GO:0039620">
    <property type="term" value="C:T=7 icosahedral viral capsid"/>
    <property type="evidence" value="ECO:0007669"/>
    <property type="project" value="UniProtKB-KW"/>
</dbReference>
<reference evidence="16 17" key="1">
    <citation type="journal article" date="2015" name="Genome Announc.">
        <title>Genome Sequence of a Fish-Associated Polyomavirus, Black Sea Bass (Centropristis striata) Polyomavirus 1.</title>
        <authorList>
            <person name="Peretti A."/>
            <person name="FitzGerald P.C."/>
            <person name="Bliskovsky V."/>
            <person name="Pastrana D.V."/>
            <person name="Buck C.B."/>
        </authorList>
    </citation>
    <scope>NUCLEOTIDE SEQUENCE [LARGE SCALE GENOMIC DNA]</scope>
    <source>
        <strain evidence="16">2835</strain>
    </source>
</reference>
<feature type="compositionally biased region" description="Polar residues" evidence="15">
    <location>
        <begin position="56"/>
        <end position="66"/>
    </location>
</feature>
<keyword evidence="8" id="KW-1161">Viral attachment to host cell</keyword>
<keyword evidence="14" id="KW-1160">Virus entry into host cell</keyword>
<evidence type="ECO:0000256" key="14">
    <source>
        <dbReference type="ARBA" id="ARBA00023296"/>
    </source>
</evidence>
<accession>A0A0A1C3K1</accession>
<dbReference type="SUPFAM" id="SSF88648">
    <property type="entry name" value="Group I dsDNA viruses"/>
    <property type="match status" value="1"/>
</dbReference>
<evidence type="ECO:0000256" key="3">
    <source>
        <dbReference type="ARBA" id="ARBA00006893"/>
    </source>
</evidence>
<evidence type="ECO:0000256" key="4">
    <source>
        <dbReference type="ARBA" id="ARBA00022561"/>
    </source>
</evidence>
<evidence type="ECO:0000256" key="7">
    <source>
        <dbReference type="ARBA" id="ARBA00022595"/>
    </source>
</evidence>
<gene>
    <name evidence="16" type="primary">sVP1</name>
</gene>
<feature type="region of interest" description="Disordered" evidence="15">
    <location>
        <begin position="40"/>
        <end position="71"/>
    </location>
</feature>
<dbReference type="EMBL" id="KP071318">
    <property type="protein sequence ID" value="AIX88118.1"/>
    <property type="molecule type" value="Genomic_DNA"/>
</dbReference>
<dbReference type="GO" id="GO:0075509">
    <property type="term" value="P:endocytosis involved in viral entry into host cell"/>
    <property type="evidence" value="ECO:0007669"/>
    <property type="project" value="UniProtKB-KW"/>
</dbReference>
<keyword evidence="4" id="KW-0167">Capsid protein</keyword>
<comment type="similarity">
    <text evidence="3">Belongs to the polyomaviruses coat protein VP1 family.</text>
</comment>
<keyword evidence="5" id="KW-1048">Host nucleus</keyword>
<proteinExistence type="inferred from homology"/>